<dbReference type="Pfam" id="PF07568">
    <property type="entry name" value="HisKA_2"/>
    <property type="match status" value="1"/>
</dbReference>
<evidence type="ECO:0000256" key="9">
    <source>
        <dbReference type="SAM" id="SignalP"/>
    </source>
</evidence>
<evidence type="ECO:0000313" key="12">
    <source>
        <dbReference type="Proteomes" id="UP001597116"/>
    </source>
</evidence>
<keyword evidence="4" id="KW-0808">Transferase</keyword>
<dbReference type="InterPro" id="IPR011622">
    <property type="entry name" value="7TMR_DISM_rcpt_extracell_dom2"/>
</dbReference>
<dbReference type="CDD" id="cd16936">
    <property type="entry name" value="HATPase_RsbW-like"/>
    <property type="match status" value="1"/>
</dbReference>
<keyword evidence="8" id="KW-0812">Transmembrane</keyword>
<feature type="chain" id="PRO_5046047149" description="histidine kinase" evidence="9">
    <location>
        <begin position="27"/>
        <end position="635"/>
    </location>
</feature>
<evidence type="ECO:0000256" key="5">
    <source>
        <dbReference type="ARBA" id="ARBA00022741"/>
    </source>
</evidence>
<dbReference type="Pfam" id="PF02518">
    <property type="entry name" value="HATPase_c"/>
    <property type="match status" value="1"/>
</dbReference>
<evidence type="ECO:0000256" key="3">
    <source>
        <dbReference type="ARBA" id="ARBA00022553"/>
    </source>
</evidence>
<evidence type="ECO:0000259" key="10">
    <source>
        <dbReference type="PROSITE" id="PS50109"/>
    </source>
</evidence>
<keyword evidence="6 11" id="KW-0418">Kinase</keyword>
<comment type="catalytic activity">
    <reaction evidence="1">
        <text>ATP + protein L-histidine = ADP + protein N-phospho-L-histidine.</text>
        <dbReference type="EC" id="2.7.13.3"/>
    </reaction>
</comment>
<keyword evidence="12" id="KW-1185">Reference proteome</keyword>
<dbReference type="InterPro" id="IPR011495">
    <property type="entry name" value="Sig_transdc_His_kin_sub2_dim/P"/>
</dbReference>
<dbReference type="PANTHER" id="PTHR41523">
    <property type="entry name" value="TWO-COMPONENT SYSTEM SENSOR PROTEIN"/>
    <property type="match status" value="1"/>
</dbReference>
<evidence type="ECO:0000256" key="6">
    <source>
        <dbReference type="ARBA" id="ARBA00022777"/>
    </source>
</evidence>
<organism evidence="11 12">
    <name type="scientific">Larkinella insperata</name>
    <dbReference type="NCBI Taxonomy" id="332158"/>
    <lineage>
        <taxon>Bacteria</taxon>
        <taxon>Pseudomonadati</taxon>
        <taxon>Bacteroidota</taxon>
        <taxon>Cytophagia</taxon>
        <taxon>Cytophagales</taxon>
        <taxon>Spirosomataceae</taxon>
        <taxon>Larkinella</taxon>
    </lineage>
</organism>
<keyword evidence="5" id="KW-0547">Nucleotide-binding</keyword>
<dbReference type="GO" id="GO:0016301">
    <property type="term" value="F:kinase activity"/>
    <property type="evidence" value="ECO:0007669"/>
    <property type="project" value="UniProtKB-KW"/>
</dbReference>
<keyword evidence="8" id="KW-1133">Transmembrane helix</keyword>
<dbReference type="PROSITE" id="PS50109">
    <property type="entry name" value="HIS_KIN"/>
    <property type="match status" value="1"/>
</dbReference>
<dbReference type="Gene3D" id="3.30.565.10">
    <property type="entry name" value="Histidine kinase-like ATPase, C-terminal domain"/>
    <property type="match status" value="1"/>
</dbReference>
<dbReference type="Proteomes" id="UP001597116">
    <property type="component" value="Unassembled WGS sequence"/>
</dbReference>
<reference evidence="12" key="1">
    <citation type="journal article" date="2019" name="Int. J. Syst. Evol. Microbiol.">
        <title>The Global Catalogue of Microorganisms (GCM) 10K type strain sequencing project: providing services to taxonomists for standard genome sequencing and annotation.</title>
        <authorList>
            <consortium name="The Broad Institute Genomics Platform"/>
            <consortium name="The Broad Institute Genome Sequencing Center for Infectious Disease"/>
            <person name="Wu L."/>
            <person name="Ma J."/>
        </authorList>
    </citation>
    <scope>NUCLEOTIDE SEQUENCE [LARGE SCALE GENOMIC DNA]</scope>
    <source>
        <strain evidence="12">CCUG 55608</strain>
    </source>
</reference>
<evidence type="ECO:0000256" key="8">
    <source>
        <dbReference type="SAM" id="Phobius"/>
    </source>
</evidence>
<feature type="transmembrane region" description="Helical" evidence="8">
    <location>
        <begin position="335"/>
        <end position="359"/>
    </location>
</feature>
<keyword evidence="9" id="KW-0732">Signal</keyword>
<feature type="domain" description="Histidine kinase" evidence="10">
    <location>
        <begin position="437"/>
        <end position="629"/>
    </location>
</feature>
<dbReference type="SUPFAM" id="SSF55874">
    <property type="entry name" value="ATPase domain of HSP90 chaperone/DNA topoisomerase II/histidine kinase"/>
    <property type="match status" value="1"/>
</dbReference>
<feature type="transmembrane region" description="Helical" evidence="8">
    <location>
        <begin position="310"/>
        <end position="328"/>
    </location>
</feature>
<evidence type="ECO:0000256" key="1">
    <source>
        <dbReference type="ARBA" id="ARBA00000085"/>
    </source>
</evidence>
<dbReference type="InterPro" id="IPR011623">
    <property type="entry name" value="7TMR_DISM_rcpt_extracell_dom1"/>
</dbReference>
<feature type="signal peptide" evidence="9">
    <location>
        <begin position="1"/>
        <end position="26"/>
    </location>
</feature>
<evidence type="ECO:0000256" key="2">
    <source>
        <dbReference type="ARBA" id="ARBA00012438"/>
    </source>
</evidence>
<dbReference type="Pfam" id="PF07695">
    <property type="entry name" value="7TMR-DISM_7TM"/>
    <property type="match status" value="1"/>
</dbReference>
<feature type="transmembrane region" description="Helical" evidence="8">
    <location>
        <begin position="249"/>
        <end position="269"/>
    </location>
</feature>
<protein>
    <recommendedName>
        <fullName evidence="2">histidine kinase</fullName>
        <ecNumber evidence="2">2.7.13.3</ecNumber>
    </recommendedName>
</protein>
<sequence>MPRSTLIRSLLLSSLLILPWLFDAQAAKPIVVTDVRQSYKVDAQADFVESTAGAGELATIWHSFRPFDYLQIRLDVDTNNVYWFRFTVRNQTDHDLYAVVPSLGFASIQLYEWDQGRATLVGKGGSKYSVSEKYLVTNDDIMRLALQRGQQKTYLMRISRFNWKSFPAFIYPEYALIQNAHKFNTASGVLFGVILAVVLYQLLTYFLTRERDYLRLSAYLLFLGIQLTIFSGHFYEVFPFIPFSLNERIFFGLPIITALLSNTFAYYFLKINEQGDRIMKIGFRVTFAFFITTFVAACLGISSISALYQQGSPLSAAFLFFTGFRLYFKGFKPALLFLVAYSMPVIAILFLSLYIYGFITYSWTIQNLLLMSADGHAILFSVAVAHKIIDYRNQTEQLIKNQNTVLEQKVAARTYELAQDKARIEQQAQQLRLVMKELHHRVKNNLSIVSSLLHLQAGRLTDEQAIKAFQEGQQRIEVMALIHQRLYKTDQITTIDIVPYIRELTTSLSHAYGFSDDRLTFRFRSDYEQINIDLAIPMALILNELLTNSFKYAYRQTKHPLLEIELRNEGDMVMQVRDNGPGLDLEQWKRRGSSFGKRLIGGLSDQLGGRYTMENQHGTLFRLHIPVEEVTEVLA</sequence>
<dbReference type="RefSeq" id="WP_265992310.1">
    <property type="nucleotide sequence ID" value="NZ_CP110973.1"/>
</dbReference>
<feature type="transmembrane region" description="Helical" evidence="8">
    <location>
        <begin position="219"/>
        <end position="243"/>
    </location>
</feature>
<keyword evidence="3" id="KW-0597">Phosphoprotein</keyword>
<accession>A0ABW3QA12</accession>
<dbReference type="EMBL" id="JBHTLP010000008">
    <property type="protein sequence ID" value="MFD1141816.1"/>
    <property type="molecule type" value="Genomic_DNA"/>
</dbReference>
<gene>
    <name evidence="11" type="ORF">ACFQ4C_11885</name>
</gene>
<dbReference type="InterPro" id="IPR036890">
    <property type="entry name" value="HATPase_C_sf"/>
</dbReference>
<comment type="caution">
    <text evidence="11">The sequence shown here is derived from an EMBL/GenBank/DDBJ whole genome shotgun (WGS) entry which is preliminary data.</text>
</comment>
<keyword evidence="7" id="KW-0067">ATP-binding</keyword>
<evidence type="ECO:0000313" key="11">
    <source>
        <dbReference type="EMBL" id="MFD1141816.1"/>
    </source>
</evidence>
<feature type="transmembrane region" description="Helical" evidence="8">
    <location>
        <begin position="281"/>
        <end position="304"/>
    </location>
</feature>
<evidence type="ECO:0000256" key="7">
    <source>
        <dbReference type="ARBA" id="ARBA00022840"/>
    </source>
</evidence>
<keyword evidence="8" id="KW-0472">Membrane</keyword>
<name>A0ABW3QA12_9BACT</name>
<dbReference type="PANTHER" id="PTHR41523:SF8">
    <property type="entry name" value="ETHYLENE RESPONSE SENSOR PROTEIN"/>
    <property type="match status" value="1"/>
</dbReference>
<feature type="transmembrane region" description="Helical" evidence="8">
    <location>
        <begin position="188"/>
        <end position="207"/>
    </location>
</feature>
<dbReference type="Pfam" id="PF07696">
    <property type="entry name" value="7TMR-DISMED2"/>
    <property type="match status" value="1"/>
</dbReference>
<evidence type="ECO:0000256" key="4">
    <source>
        <dbReference type="ARBA" id="ARBA00022679"/>
    </source>
</evidence>
<dbReference type="Gene3D" id="2.60.40.2380">
    <property type="match status" value="1"/>
</dbReference>
<proteinExistence type="predicted"/>
<dbReference type="EC" id="2.7.13.3" evidence="2"/>
<dbReference type="InterPro" id="IPR003594">
    <property type="entry name" value="HATPase_dom"/>
</dbReference>
<dbReference type="Gene3D" id="3.30.450.20">
    <property type="entry name" value="PAS domain"/>
    <property type="match status" value="1"/>
</dbReference>
<dbReference type="InterPro" id="IPR005467">
    <property type="entry name" value="His_kinase_dom"/>
</dbReference>
<dbReference type="SMART" id="SM00387">
    <property type="entry name" value="HATPase_c"/>
    <property type="match status" value="1"/>
</dbReference>